<accession>A0ABT1R1H7</accession>
<reference evidence="1" key="1">
    <citation type="submission" date="2021-07" db="EMBL/GenBank/DDBJ databases">
        <title>Shinella sp. nov., a novel member of the genus Shinella from water.</title>
        <authorList>
            <person name="Deng Y."/>
        </authorList>
    </citation>
    <scope>NUCLEOTIDE SEQUENCE</scope>
    <source>
        <strain evidence="1">CPCC 100929</strain>
    </source>
</reference>
<sequence length="277" mass="30781">MSYPLKVIVVVAHPDEAELYTGGTTARLARAGAAVKYLSLTNGDAGHHQISRKPLRRRRANEAYAAARHLGVLDYEILNIHDGELMPDAALRKALIASVRRWQADIVITFHDDCPGHTDNRMAGRAVREAAGFFANANVVPGLPALAGPPICLKITDHWAIEAHRHDVVVGVDPFIDQKLRACDEHASQFYEFALYERGMRNDTIAESSWEERRAFILKNWAEFMYASPDMLTTLTALNSEAEAPRFAESFQLADYGRETTASDVYALLCTGRSVKE</sequence>
<dbReference type="PANTHER" id="PTHR12993">
    <property type="entry name" value="N-ACETYLGLUCOSAMINYL-PHOSPHATIDYLINOSITOL DE-N-ACETYLASE-RELATED"/>
    <property type="match status" value="1"/>
</dbReference>
<dbReference type="Proteomes" id="UP000996601">
    <property type="component" value="Unassembled WGS sequence"/>
</dbReference>
<dbReference type="InterPro" id="IPR024078">
    <property type="entry name" value="LmbE-like_dom_sf"/>
</dbReference>
<dbReference type="Gene3D" id="3.40.50.10320">
    <property type="entry name" value="LmbE-like"/>
    <property type="match status" value="1"/>
</dbReference>
<dbReference type="RefSeq" id="WP_256115127.1">
    <property type="nucleotide sequence ID" value="NZ_WHSB02000001.1"/>
</dbReference>
<dbReference type="EMBL" id="WHSB02000001">
    <property type="protein sequence ID" value="MCQ4629034.1"/>
    <property type="molecule type" value="Genomic_DNA"/>
</dbReference>
<organism evidence="1 2">
    <name type="scientific">Shinella lacus</name>
    <dbReference type="NCBI Taxonomy" id="2654216"/>
    <lineage>
        <taxon>Bacteria</taxon>
        <taxon>Pseudomonadati</taxon>
        <taxon>Pseudomonadota</taxon>
        <taxon>Alphaproteobacteria</taxon>
        <taxon>Hyphomicrobiales</taxon>
        <taxon>Rhizobiaceae</taxon>
        <taxon>Shinella</taxon>
    </lineage>
</organism>
<dbReference type="SUPFAM" id="SSF102588">
    <property type="entry name" value="LmbE-like"/>
    <property type="match status" value="1"/>
</dbReference>
<name>A0ABT1R1H7_9HYPH</name>
<dbReference type="InterPro" id="IPR003737">
    <property type="entry name" value="GlcNAc_PI_deacetylase-related"/>
</dbReference>
<protein>
    <submittedName>
        <fullName evidence="1">PIG-L family deacetylase</fullName>
    </submittedName>
</protein>
<gene>
    <name evidence="1" type="ORF">GB927_003225</name>
</gene>
<keyword evidence="2" id="KW-1185">Reference proteome</keyword>
<evidence type="ECO:0000313" key="2">
    <source>
        <dbReference type="Proteomes" id="UP000996601"/>
    </source>
</evidence>
<evidence type="ECO:0000313" key="1">
    <source>
        <dbReference type="EMBL" id="MCQ4629034.1"/>
    </source>
</evidence>
<proteinExistence type="predicted"/>
<dbReference type="Pfam" id="PF02585">
    <property type="entry name" value="PIG-L"/>
    <property type="match status" value="1"/>
</dbReference>
<comment type="caution">
    <text evidence="1">The sequence shown here is derived from an EMBL/GenBank/DDBJ whole genome shotgun (WGS) entry which is preliminary data.</text>
</comment>
<dbReference type="PANTHER" id="PTHR12993:SF11">
    <property type="entry name" value="N-ACETYLGLUCOSAMINYL-PHOSPHATIDYLINOSITOL DE-N-ACETYLASE"/>
    <property type="match status" value="1"/>
</dbReference>